<comment type="caution">
    <text evidence="2">The sequence shown here is derived from an EMBL/GenBank/DDBJ whole genome shotgun (WGS) entry which is preliminary data.</text>
</comment>
<sequence>MRASERYASLHSGMVSPPKSERDRHKSEGTRPYHSSTVSPPMSERDRDANVLQVIGSVPPNRKSRTLIESLVCLSVCSPVTANLL</sequence>
<dbReference type="Proteomes" id="UP000299102">
    <property type="component" value="Unassembled WGS sequence"/>
</dbReference>
<protein>
    <submittedName>
        <fullName evidence="2">Uncharacterized protein</fullName>
    </submittedName>
</protein>
<evidence type="ECO:0000313" key="2">
    <source>
        <dbReference type="EMBL" id="GBP18264.1"/>
    </source>
</evidence>
<organism evidence="2 3">
    <name type="scientific">Eumeta variegata</name>
    <name type="common">Bagworm moth</name>
    <name type="synonym">Eumeta japonica</name>
    <dbReference type="NCBI Taxonomy" id="151549"/>
    <lineage>
        <taxon>Eukaryota</taxon>
        <taxon>Metazoa</taxon>
        <taxon>Ecdysozoa</taxon>
        <taxon>Arthropoda</taxon>
        <taxon>Hexapoda</taxon>
        <taxon>Insecta</taxon>
        <taxon>Pterygota</taxon>
        <taxon>Neoptera</taxon>
        <taxon>Endopterygota</taxon>
        <taxon>Lepidoptera</taxon>
        <taxon>Glossata</taxon>
        <taxon>Ditrysia</taxon>
        <taxon>Tineoidea</taxon>
        <taxon>Psychidae</taxon>
        <taxon>Oiketicinae</taxon>
        <taxon>Eumeta</taxon>
    </lineage>
</organism>
<proteinExistence type="predicted"/>
<gene>
    <name evidence="2" type="ORF">EVAR_9107_1</name>
</gene>
<keyword evidence="3" id="KW-1185">Reference proteome</keyword>
<dbReference type="EMBL" id="BGZK01000095">
    <property type="protein sequence ID" value="GBP18264.1"/>
    <property type="molecule type" value="Genomic_DNA"/>
</dbReference>
<reference evidence="2 3" key="1">
    <citation type="journal article" date="2019" name="Commun. Biol.">
        <title>The bagworm genome reveals a unique fibroin gene that provides high tensile strength.</title>
        <authorList>
            <person name="Kono N."/>
            <person name="Nakamura H."/>
            <person name="Ohtoshi R."/>
            <person name="Tomita M."/>
            <person name="Numata K."/>
            <person name="Arakawa K."/>
        </authorList>
    </citation>
    <scope>NUCLEOTIDE SEQUENCE [LARGE SCALE GENOMIC DNA]</scope>
</reference>
<name>A0A4C1TWK6_EUMVA</name>
<evidence type="ECO:0000313" key="3">
    <source>
        <dbReference type="Proteomes" id="UP000299102"/>
    </source>
</evidence>
<accession>A0A4C1TWK6</accession>
<feature type="compositionally biased region" description="Basic and acidic residues" evidence="1">
    <location>
        <begin position="19"/>
        <end position="31"/>
    </location>
</feature>
<feature type="region of interest" description="Disordered" evidence="1">
    <location>
        <begin position="1"/>
        <end position="48"/>
    </location>
</feature>
<dbReference type="AlphaFoldDB" id="A0A4C1TWK6"/>
<evidence type="ECO:0000256" key="1">
    <source>
        <dbReference type="SAM" id="MobiDB-lite"/>
    </source>
</evidence>